<accession>A0ACC3SU94</accession>
<dbReference type="EMBL" id="MU971425">
    <property type="protein sequence ID" value="KAK9235219.1"/>
    <property type="molecule type" value="Genomic_DNA"/>
</dbReference>
<protein>
    <submittedName>
        <fullName evidence="1">Uncharacterized protein</fullName>
    </submittedName>
</protein>
<dbReference type="Proteomes" id="UP001433508">
    <property type="component" value="Unassembled WGS sequence"/>
</dbReference>
<evidence type="ECO:0000313" key="2">
    <source>
        <dbReference type="Proteomes" id="UP001433508"/>
    </source>
</evidence>
<organism evidence="1 2">
    <name type="scientific">Lipomyces kononenkoae</name>
    <name type="common">Yeast</name>
    <dbReference type="NCBI Taxonomy" id="34357"/>
    <lineage>
        <taxon>Eukaryota</taxon>
        <taxon>Fungi</taxon>
        <taxon>Dikarya</taxon>
        <taxon>Ascomycota</taxon>
        <taxon>Saccharomycotina</taxon>
        <taxon>Lipomycetes</taxon>
        <taxon>Lipomycetales</taxon>
        <taxon>Lipomycetaceae</taxon>
        <taxon>Lipomyces</taxon>
    </lineage>
</organism>
<sequence length="300" mass="33301">MRQDEFCPICETQVDKSAGRDGKWVVAGGVGESSAVAIERKTGQVILYCFNCSTLSVVIQCSDQYGVVADADEVVQLGEAKNITTGTVDRISLSTAPTDCSFLMRPSGRILQHNKYRTDSISCNMPSRFSDAFRQTALFMAEIGASVDQIAKELGCCTKTVKRIKRNYKLWQSHQAPSERPLGRPPKIGDAMTDDLLEHLLRHPSADLEEMSPSYTTNPVSLLVLLIHKNAAERSQALRDDWLLRLSDWTAEQLMFVDQSAANEKTGHRKYGWAPVGVIPDETESFTAFIRDEVLPRSSP</sequence>
<keyword evidence="2" id="KW-1185">Reference proteome</keyword>
<name>A0ACC3SU94_LIPKO</name>
<reference evidence="2" key="1">
    <citation type="journal article" date="2024" name="Front. Bioeng. Biotechnol.">
        <title>Genome-scale model development and genomic sequencing of the oleaginous clade Lipomyces.</title>
        <authorList>
            <person name="Czajka J.J."/>
            <person name="Han Y."/>
            <person name="Kim J."/>
            <person name="Mondo S.J."/>
            <person name="Hofstad B.A."/>
            <person name="Robles A."/>
            <person name="Haridas S."/>
            <person name="Riley R."/>
            <person name="LaButti K."/>
            <person name="Pangilinan J."/>
            <person name="Andreopoulos W."/>
            <person name="Lipzen A."/>
            <person name="Yan J."/>
            <person name="Wang M."/>
            <person name="Ng V."/>
            <person name="Grigoriev I.V."/>
            <person name="Spatafora J.W."/>
            <person name="Magnuson J.K."/>
            <person name="Baker S.E."/>
            <person name="Pomraning K.R."/>
        </authorList>
    </citation>
    <scope>NUCLEOTIDE SEQUENCE [LARGE SCALE GENOMIC DNA]</scope>
    <source>
        <strain evidence="2">CBS 7786</strain>
    </source>
</reference>
<evidence type="ECO:0000313" key="1">
    <source>
        <dbReference type="EMBL" id="KAK9235219.1"/>
    </source>
</evidence>
<proteinExistence type="predicted"/>
<comment type="caution">
    <text evidence="1">The sequence shown here is derived from an EMBL/GenBank/DDBJ whole genome shotgun (WGS) entry which is preliminary data.</text>
</comment>
<gene>
    <name evidence="1" type="ORF">V1525DRAFT_390669</name>
</gene>